<keyword evidence="1" id="KW-0812">Transmembrane</keyword>
<gene>
    <name evidence="2" type="ORF">EAH81_22730</name>
</gene>
<dbReference type="EMBL" id="RCZH01000019">
    <property type="protein sequence ID" value="TPG34022.1"/>
    <property type="molecule type" value="Genomic_DNA"/>
</dbReference>
<organism evidence="2 3">
    <name type="scientific">Flavobacterium pectinovorum</name>
    <dbReference type="NCBI Taxonomy" id="29533"/>
    <lineage>
        <taxon>Bacteria</taxon>
        <taxon>Pseudomonadati</taxon>
        <taxon>Bacteroidota</taxon>
        <taxon>Flavobacteriia</taxon>
        <taxon>Flavobacteriales</taxon>
        <taxon>Flavobacteriaceae</taxon>
        <taxon>Flavobacterium</taxon>
    </lineage>
</organism>
<dbReference type="OrthoDB" id="123418at2"/>
<keyword evidence="1" id="KW-0472">Membrane</keyword>
<keyword evidence="3" id="KW-1185">Reference proteome</keyword>
<dbReference type="Proteomes" id="UP000319700">
    <property type="component" value="Unassembled WGS sequence"/>
</dbReference>
<feature type="transmembrane region" description="Helical" evidence="1">
    <location>
        <begin position="39"/>
        <end position="58"/>
    </location>
</feature>
<keyword evidence="1" id="KW-1133">Transmembrane helix</keyword>
<dbReference type="AlphaFoldDB" id="A0A502EAR7"/>
<reference evidence="2 3" key="1">
    <citation type="journal article" date="2019" name="Environ. Microbiol.">
        <title>Species interactions and distinct microbial communities in high Arctic permafrost affected cryosols are associated with the CH4 and CO2 gas fluxes.</title>
        <authorList>
            <person name="Altshuler I."/>
            <person name="Hamel J."/>
            <person name="Turney S."/>
            <person name="Magnuson E."/>
            <person name="Levesque R."/>
            <person name="Greer C."/>
            <person name="Whyte L.G."/>
        </authorList>
    </citation>
    <scope>NUCLEOTIDE SEQUENCE [LARGE SCALE GENOMIC DNA]</scope>
    <source>
        <strain evidence="2 3">42</strain>
    </source>
</reference>
<protein>
    <submittedName>
        <fullName evidence="2">Uncharacterized protein</fullName>
    </submittedName>
</protein>
<dbReference type="RefSeq" id="WP_140511225.1">
    <property type="nucleotide sequence ID" value="NZ_RCZH01000019.1"/>
</dbReference>
<evidence type="ECO:0000313" key="2">
    <source>
        <dbReference type="EMBL" id="TPG34022.1"/>
    </source>
</evidence>
<feature type="transmembrane region" description="Helical" evidence="1">
    <location>
        <begin position="12"/>
        <end position="33"/>
    </location>
</feature>
<comment type="caution">
    <text evidence="2">The sequence shown here is derived from an EMBL/GenBank/DDBJ whole genome shotgun (WGS) entry which is preliminary data.</text>
</comment>
<feature type="transmembrane region" description="Helical" evidence="1">
    <location>
        <begin position="111"/>
        <end position="128"/>
    </location>
</feature>
<name>A0A502EAR7_9FLAO</name>
<feature type="transmembrane region" description="Helical" evidence="1">
    <location>
        <begin position="161"/>
        <end position="181"/>
    </location>
</feature>
<accession>A0A502EAR7</accession>
<sequence>MKPITKKDIDKPIGGLFFMIINTIIWTFIAEYYLENKDYRLIGVLLGFIITAFLYFYFTFTKVQKTLTDSFEEKTAEEKSKEKWFLIIFGLEGLGILIAKNVLMNINHDELFISFFALAVGLHFFPLAKIFNRTFDYYMGTWTCLFAFIGIYLITQKTTTVNLANVVVSLGCAIATISYGVRMINEGRKLLLIKAN</sequence>
<evidence type="ECO:0000313" key="3">
    <source>
        <dbReference type="Proteomes" id="UP000319700"/>
    </source>
</evidence>
<feature type="transmembrane region" description="Helical" evidence="1">
    <location>
        <begin position="135"/>
        <end position="155"/>
    </location>
</feature>
<feature type="transmembrane region" description="Helical" evidence="1">
    <location>
        <begin position="84"/>
        <end position="105"/>
    </location>
</feature>
<evidence type="ECO:0000256" key="1">
    <source>
        <dbReference type="SAM" id="Phobius"/>
    </source>
</evidence>
<proteinExistence type="predicted"/>